<name>A0A397IP60_9GLOM</name>
<keyword evidence="2" id="KW-1185">Reference proteome</keyword>
<dbReference type="AlphaFoldDB" id="A0A397IP60"/>
<dbReference type="Proteomes" id="UP000266861">
    <property type="component" value="Unassembled WGS sequence"/>
</dbReference>
<sequence length="73" mass="8431">MKIFIIPSSILLKVEGSLVSENIYIYKPNSADKLLVFKTFAEWEKRDEIKNSLILHPRFTHQELSTSLEGPII</sequence>
<reference evidence="1 2" key="1">
    <citation type="submission" date="2018-08" db="EMBL/GenBank/DDBJ databases">
        <title>Genome and evolution of the arbuscular mycorrhizal fungus Diversispora epigaea (formerly Glomus versiforme) and its bacterial endosymbionts.</title>
        <authorList>
            <person name="Sun X."/>
            <person name="Fei Z."/>
            <person name="Harrison M."/>
        </authorList>
    </citation>
    <scope>NUCLEOTIDE SEQUENCE [LARGE SCALE GENOMIC DNA]</scope>
    <source>
        <strain evidence="1 2">IT104</strain>
    </source>
</reference>
<protein>
    <submittedName>
        <fullName evidence="1">Uncharacterized protein</fullName>
    </submittedName>
</protein>
<comment type="caution">
    <text evidence="1">The sequence shown here is derived from an EMBL/GenBank/DDBJ whole genome shotgun (WGS) entry which is preliminary data.</text>
</comment>
<evidence type="ECO:0000313" key="2">
    <source>
        <dbReference type="Proteomes" id="UP000266861"/>
    </source>
</evidence>
<gene>
    <name evidence="1" type="ORF">Glove_172g50</name>
</gene>
<accession>A0A397IP60</accession>
<dbReference type="EMBL" id="PQFF01000162">
    <property type="protein sequence ID" value="RHZ77809.1"/>
    <property type="molecule type" value="Genomic_DNA"/>
</dbReference>
<organism evidence="1 2">
    <name type="scientific">Diversispora epigaea</name>
    <dbReference type="NCBI Taxonomy" id="1348612"/>
    <lineage>
        <taxon>Eukaryota</taxon>
        <taxon>Fungi</taxon>
        <taxon>Fungi incertae sedis</taxon>
        <taxon>Mucoromycota</taxon>
        <taxon>Glomeromycotina</taxon>
        <taxon>Glomeromycetes</taxon>
        <taxon>Diversisporales</taxon>
        <taxon>Diversisporaceae</taxon>
        <taxon>Diversispora</taxon>
    </lineage>
</organism>
<proteinExistence type="predicted"/>
<evidence type="ECO:0000313" key="1">
    <source>
        <dbReference type="EMBL" id="RHZ77809.1"/>
    </source>
</evidence>